<reference evidence="1" key="1">
    <citation type="submission" date="2021-01" db="EMBL/GenBank/DDBJ databases">
        <title>Complete genome sequence of Clostridiales bacterium R-7.</title>
        <authorList>
            <person name="Mahoney-Kurpe S.C."/>
            <person name="Palevich N."/>
            <person name="Koike S."/>
            <person name="Moon C.D."/>
            <person name="Attwood G.T."/>
        </authorList>
    </citation>
    <scope>NUCLEOTIDE SEQUENCE</scope>
    <source>
        <strain evidence="1">R-7</strain>
    </source>
</reference>
<sequence length="237" mass="26894">MRILNLGNRAVNNWLIPGENGYILIDTGYEKGFRRFQRKLKKNGIRPDEIKTVFLTHAHDDHAGFLNDVLAVTPAKVILHPKAVEGLKKGQNSFEGGCSGRLAWCFCQVLAFLGKGEHRYPVIRKEYLDRLVTTDSDTFRAMNLPFQVVETPGHTADHISLLMENTVFCGDAAMNGFPSRKRVIIWIEDLLQFSQSWEKLLQSGAKRIYPGHGKPFPAADLKKNKAYLDQVRLYPLK</sequence>
<dbReference type="EMBL" id="CP068393">
    <property type="protein sequence ID" value="QUC67133.1"/>
    <property type="molecule type" value="Genomic_DNA"/>
</dbReference>
<accession>A0AC61NL73</accession>
<dbReference type="Proteomes" id="UP000682782">
    <property type="component" value="Chromosome"/>
</dbReference>
<organism evidence="1 2">
    <name type="scientific">Aristaeella hokkaidonensis</name>
    <dbReference type="NCBI Taxonomy" id="3046382"/>
    <lineage>
        <taxon>Bacteria</taxon>
        <taxon>Bacillati</taxon>
        <taxon>Bacillota</taxon>
        <taxon>Clostridia</taxon>
        <taxon>Eubacteriales</taxon>
        <taxon>Aristaeellaceae</taxon>
        <taxon>Aristaeella</taxon>
    </lineage>
</organism>
<evidence type="ECO:0000313" key="1">
    <source>
        <dbReference type="EMBL" id="QUC67133.1"/>
    </source>
</evidence>
<protein>
    <submittedName>
        <fullName evidence="1">MBL fold metallo-hydrolase</fullName>
    </submittedName>
</protein>
<name>A0AC61NL73_9FIRM</name>
<keyword evidence="2" id="KW-1185">Reference proteome</keyword>
<gene>
    <name evidence="1" type="ORF">JYE49_15075</name>
</gene>
<evidence type="ECO:0000313" key="2">
    <source>
        <dbReference type="Proteomes" id="UP000682782"/>
    </source>
</evidence>
<proteinExistence type="predicted"/>